<dbReference type="STRING" id="1266370.NITGR_570012"/>
<proteinExistence type="predicted"/>
<name>M1Z001_NITG3</name>
<dbReference type="InParanoid" id="M1Z001"/>
<feature type="transmembrane region" description="Helical" evidence="1">
    <location>
        <begin position="21"/>
        <end position="43"/>
    </location>
</feature>
<evidence type="ECO:0000256" key="1">
    <source>
        <dbReference type="SAM" id="Phobius"/>
    </source>
</evidence>
<keyword evidence="1" id="KW-1133">Transmembrane helix</keyword>
<reference evidence="2 3" key="1">
    <citation type="journal article" date="2013" name="Front. Microbiol.">
        <title>The genome of Nitrospina gracilis illuminates the metabolism and evolution of the major marine nitrite oxidizer.</title>
        <authorList>
            <person name="Luecker S."/>
            <person name="Nowka B."/>
            <person name="Rattei T."/>
            <person name="Spieck E."/>
            <person name="and Daims H."/>
        </authorList>
    </citation>
    <scope>NUCLEOTIDE SEQUENCE [LARGE SCALE GENOMIC DNA]</scope>
    <source>
        <strain evidence="2 3">3/211</strain>
    </source>
</reference>
<evidence type="ECO:0000313" key="2">
    <source>
        <dbReference type="EMBL" id="CCQ91063.1"/>
    </source>
</evidence>
<keyword evidence="1" id="KW-0472">Membrane</keyword>
<dbReference type="HOGENOM" id="CLU_1684719_0_0_0"/>
<dbReference type="EMBL" id="CAQJ01000063">
    <property type="protein sequence ID" value="CCQ91063.1"/>
    <property type="molecule type" value="Genomic_DNA"/>
</dbReference>
<evidence type="ECO:0000313" key="3">
    <source>
        <dbReference type="Proteomes" id="UP000011704"/>
    </source>
</evidence>
<dbReference type="InterPro" id="IPR025673">
    <property type="entry name" value="PCYCGC"/>
</dbReference>
<dbReference type="AlphaFoldDB" id="M1Z001"/>
<organism evidence="2 3">
    <name type="scientific">Nitrospina gracilis (strain 3/211)</name>
    <dbReference type="NCBI Taxonomy" id="1266370"/>
    <lineage>
        <taxon>Bacteria</taxon>
        <taxon>Pseudomonadati</taxon>
        <taxon>Nitrospinota/Tectimicrobiota group</taxon>
        <taxon>Nitrospinota</taxon>
        <taxon>Nitrospinia</taxon>
        <taxon>Nitrospinales</taxon>
        <taxon>Nitrospinaceae</taxon>
        <taxon>Nitrospina</taxon>
    </lineage>
</organism>
<gene>
    <name evidence="2" type="ORF">NITGR_570012</name>
</gene>
<accession>M1Z001</accession>
<protein>
    <submittedName>
        <fullName evidence="2">Uncharacterized protein</fullName>
    </submittedName>
</protein>
<keyword evidence="3" id="KW-1185">Reference proteome</keyword>
<dbReference type="RefSeq" id="WP_005009378.1">
    <property type="nucleotide sequence ID" value="NZ_HG422173.1"/>
</dbReference>
<sequence>MGKKKSKKNQKPRMSAKSNKKYTLPAVFGAVVGAILFGGYLYLQPAPTPVAPAMGNLIETRPVLTPALFTGKAALAYRYAAEIPKVIDSQFCYCYCKRDHGHKTLLTCFTTMHGSKCGVCIDEVIYAYELYKSGKTLDEIVKAVDDRFYRPYKRHL</sequence>
<keyword evidence="1" id="KW-0812">Transmembrane</keyword>
<dbReference type="Proteomes" id="UP000011704">
    <property type="component" value="Unassembled WGS sequence"/>
</dbReference>
<comment type="caution">
    <text evidence="2">The sequence shown here is derived from an EMBL/GenBank/DDBJ whole genome shotgun (WGS) entry which is preliminary data.</text>
</comment>
<dbReference type="NCBIfam" id="NF041379">
    <property type="entry name" value="OS_HP4_CYCXC"/>
    <property type="match status" value="1"/>
</dbReference>
<dbReference type="Pfam" id="PF13798">
    <property type="entry name" value="PCYCGC"/>
    <property type="match status" value="1"/>
</dbReference>